<organism evidence="2 3">
    <name type="scientific">Pisolithus microcarpus 441</name>
    <dbReference type="NCBI Taxonomy" id="765257"/>
    <lineage>
        <taxon>Eukaryota</taxon>
        <taxon>Fungi</taxon>
        <taxon>Dikarya</taxon>
        <taxon>Basidiomycota</taxon>
        <taxon>Agaricomycotina</taxon>
        <taxon>Agaricomycetes</taxon>
        <taxon>Agaricomycetidae</taxon>
        <taxon>Boletales</taxon>
        <taxon>Sclerodermatineae</taxon>
        <taxon>Pisolithaceae</taxon>
        <taxon>Pisolithus</taxon>
    </lineage>
</organism>
<dbReference type="STRING" id="765257.A0A0C9Z1H2"/>
<feature type="compositionally biased region" description="Polar residues" evidence="1">
    <location>
        <begin position="371"/>
        <end position="384"/>
    </location>
</feature>
<dbReference type="Proteomes" id="UP000054018">
    <property type="component" value="Unassembled WGS sequence"/>
</dbReference>
<reference evidence="2 3" key="1">
    <citation type="submission" date="2014-04" db="EMBL/GenBank/DDBJ databases">
        <authorList>
            <consortium name="DOE Joint Genome Institute"/>
            <person name="Kuo A."/>
            <person name="Kohler A."/>
            <person name="Costa M.D."/>
            <person name="Nagy L.G."/>
            <person name="Floudas D."/>
            <person name="Copeland A."/>
            <person name="Barry K.W."/>
            <person name="Cichocki N."/>
            <person name="Veneault-Fourrey C."/>
            <person name="LaButti K."/>
            <person name="Lindquist E.A."/>
            <person name="Lipzen A."/>
            <person name="Lundell T."/>
            <person name="Morin E."/>
            <person name="Murat C."/>
            <person name="Sun H."/>
            <person name="Tunlid A."/>
            <person name="Henrissat B."/>
            <person name="Grigoriev I.V."/>
            <person name="Hibbett D.S."/>
            <person name="Martin F."/>
            <person name="Nordberg H.P."/>
            <person name="Cantor M.N."/>
            <person name="Hua S.X."/>
        </authorList>
    </citation>
    <scope>NUCLEOTIDE SEQUENCE [LARGE SCALE GENOMIC DNA]</scope>
    <source>
        <strain evidence="2 3">441</strain>
    </source>
</reference>
<feature type="compositionally biased region" description="Low complexity" evidence="1">
    <location>
        <begin position="340"/>
        <end position="370"/>
    </location>
</feature>
<dbReference type="OrthoDB" id="6359816at2759"/>
<reference evidence="3" key="2">
    <citation type="submission" date="2015-01" db="EMBL/GenBank/DDBJ databases">
        <title>Evolutionary Origins and Diversification of the Mycorrhizal Mutualists.</title>
        <authorList>
            <consortium name="DOE Joint Genome Institute"/>
            <consortium name="Mycorrhizal Genomics Consortium"/>
            <person name="Kohler A."/>
            <person name="Kuo A."/>
            <person name="Nagy L.G."/>
            <person name="Floudas D."/>
            <person name="Copeland A."/>
            <person name="Barry K.W."/>
            <person name="Cichocki N."/>
            <person name="Veneault-Fourrey C."/>
            <person name="LaButti K."/>
            <person name="Lindquist E.A."/>
            <person name="Lipzen A."/>
            <person name="Lundell T."/>
            <person name="Morin E."/>
            <person name="Murat C."/>
            <person name="Riley R."/>
            <person name="Ohm R."/>
            <person name="Sun H."/>
            <person name="Tunlid A."/>
            <person name="Henrissat B."/>
            <person name="Grigoriev I.V."/>
            <person name="Hibbett D.S."/>
            <person name="Martin F."/>
        </authorList>
    </citation>
    <scope>NUCLEOTIDE SEQUENCE [LARGE SCALE GENOMIC DNA]</scope>
    <source>
        <strain evidence="3">441</strain>
    </source>
</reference>
<sequence length="384" mass="42388">MFSLQSVVTPAWTEDLLRRSILAEEVIDVHFHLFSSRSKSSKRVLRPRMLNSNTRLLRSSAKYFADLFSSEIMLSNSKTVLVETSDPIFDGLPLDEYGYESDSDLEDEQDESDDEDDDEDEDDDGYELSHDVKQNPGAVSGPNCKKLDMKIAQARATSSQSHKGCHIFVKDTAFQTWYCLVYYLYTGVMTFAPLKSSGARKSSASDYLNADTKPQCSAKSMYALATKLGLNQLREQAFNFIRRNVNEKNLLQELACSFVGRHPDVLEFELDLLAEKYATVPIIQGLPQLMTRIAKDELDHGAKILIGHHSRILQKYSLSAPPLPTATSLSVQSTSSSQRVLAPLPGAPPLFSSPSPAASAPAPVPFSFSATKTNSTSSNPGKSK</sequence>
<keyword evidence="3" id="KW-1185">Reference proteome</keyword>
<accession>A0A0C9Z1H2</accession>
<proteinExistence type="predicted"/>
<feature type="compositionally biased region" description="Acidic residues" evidence="1">
    <location>
        <begin position="100"/>
        <end position="126"/>
    </location>
</feature>
<dbReference type="HOGENOM" id="CLU_043561_0_0_1"/>
<gene>
    <name evidence="2" type="ORF">PISMIDRAFT_679757</name>
</gene>
<evidence type="ECO:0000313" key="3">
    <source>
        <dbReference type="Proteomes" id="UP000054018"/>
    </source>
</evidence>
<dbReference type="InterPro" id="IPR011333">
    <property type="entry name" value="SKP1/BTB/POZ_sf"/>
</dbReference>
<evidence type="ECO:0008006" key="4">
    <source>
        <dbReference type="Google" id="ProtNLM"/>
    </source>
</evidence>
<feature type="region of interest" description="Disordered" evidence="1">
    <location>
        <begin position="340"/>
        <end position="384"/>
    </location>
</feature>
<dbReference type="AlphaFoldDB" id="A0A0C9Z1H2"/>
<evidence type="ECO:0000313" key="2">
    <source>
        <dbReference type="EMBL" id="KIK22896.1"/>
    </source>
</evidence>
<feature type="region of interest" description="Disordered" evidence="1">
    <location>
        <begin position="100"/>
        <end position="142"/>
    </location>
</feature>
<dbReference type="CDD" id="cd14733">
    <property type="entry name" value="BACK"/>
    <property type="match status" value="1"/>
</dbReference>
<protein>
    <recommendedName>
        <fullName evidence="4">BTB domain-containing protein</fullName>
    </recommendedName>
</protein>
<dbReference type="EMBL" id="KN833733">
    <property type="protein sequence ID" value="KIK22896.1"/>
    <property type="molecule type" value="Genomic_DNA"/>
</dbReference>
<name>A0A0C9Z1H2_9AGAM</name>
<evidence type="ECO:0000256" key="1">
    <source>
        <dbReference type="SAM" id="MobiDB-lite"/>
    </source>
</evidence>
<dbReference type="Gene3D" id="3.30.710.10">
    <property type="entry name" value="Potassium Channel Kv1.1, Chain A"/>
    <property type="match status" value="1"/>
</dbReference>